<accession>A0ABN0R9Y2</accession>
<proteinExistence type="predicted"/>
<comment type="caution">
    <text evidence="1">The sequence shown here is derived from an EMBL/GenBank/DDBJ whole genome shotgun (WGS) entry which is preliminary data.</text>
</comment>
<dbReference type="Proteomes" id="UP000020681">
    <property type="component" value="Unassembled WGS sequence"/>
</dbReference>
<evidence type="ECO:0000313" key="2">
    <source>
        <dbReference type="Proteomes" id="UP000020681"/>
    </source>
</evidence>
<evidence type="ECO:0000313" key="1">
    <source>
        <dbReference type="EMBL" id="EUA93679.1"/>
    </source>
</evidence>
<organism evidence="1 2">
    <name type="scientific">Mycobacterium ulcerans str. Harvey</name>
    <dbReference type="NCBI Taxonomy" id="1299332"/>
    <lineage>
        <taxon>Bacteria</taxon>
        <taxon>Bacillati</taxon>
        <taxon>Actinomycetota</taxon>
        <taxon>Actinomycetes</taxon>
        <taxon>Mycobacteriales</taxon>
        <taxon>Mycobacteriaceae</taxon>
        <taxon>Mycobacterium</taxon>
        <taxon>Mycobacterium ulcerans group</taxon>
    </lineage>
</organism>
<protein>
    <submittedName>
        <fullName evidence="1">Uncharacterized protein</fullName>
    </submittedName>
</protein>
<keyword evidence="2" id="KW-1185">Reference proteome</keyword>
<dbReference type="EMBL" id="JAOL01000051">
    <property type="protein sequence ID" value="EUA93679.1"/>
    <property type="molecule type" value="Genomic_DNA"/>
</dbReference>
<name>A0ABN0R9Y2_MYCUL</name>
<gene>
    <name evidence="1" type="ORF">I551_9050</name>
</gene>
<sequence>MDAEAVVIGLGDMRVIDWVIPDSRISRRQDAVVKGRVGRLSTREQH</sequence>
<reference evidence="1 2" key="1">
    <citation type="submission" date="2014-01" db="EMBL/GenBank/DDBJ databases">
        <authorList>
            <person name="Dobos K."/>
            <person name="Lenaerts A."/>
            <person name="Ordway D."/>
            <person name="DeGroote M.A."/>
            <person name="Parker T."/>
            <person name="Sizemore C."/>
            <person name="Tallon L.J."/>
            <person name="Sadzewicz L.K."/>
            <person name="Sengamalay N."/>
            <person name="Fraser C.M."/>
            <person name="Hine E."/>
            <person name="Shefchek K.A."/>
            <person name="Das S.P."/>
            <person name="Tettelin H."/>
        </authorList>
    </citation>
    <scope>NUCLEOTIDE SEQUENCE [LARGE SCALE GENOMIC DNA]</scope>
    <source>
        <strain evidence="1 2">Harvey</strain>
    </source>
</reference>